<accession>A0A6G1X3D6</accession>
<organism evidence="14 15">
    <name type="scientific">Salinibacillus xinjiangensis</name>
    <dbReference type="NCBI Taxonomy" id="1229268"/>
    <lineage>
        <taxon>Bacteria</taxon>
        <taxon>Bacillati</taxon>
        <taxon>Bacillota</taxon>
        <taxon>Bacilli</taxon>
        <taxon>Bacillales</taxon>
        <taxon>Bacillaceae</taxon>
        <taxon>Salinibacillus</taxon>
    </lineage>
</organism>
<feature type="binding site" evidence="9 11">
    <location>
        <position position="214"/>
    </location>
    <ligand>
        <name>substrate</name>
    </ligand>
</feature>
<evidence type="ECO:0000313" key="14">
    <source>
        <dbReference type="EMBL" id="MRG85462.1"/>
    </source>
</evidence>
<dbReference type="InterPro" id="IPR001754">
    <property type="entry name" value="OMPdeCOase_dom"/>
</dbReference>
<dbReference type="NCBIfam" id="NF001273">
    <property type="entry name" value="PRK00230.1"/>
    <property type="match status" value="1"/>
</dbReference>
<keyword evidence="5 9" id="KW-0665">Pyrimidine biosynthesis</keyword>
<gene>
    <name evidence="9 14" type="primary">pyrF</name>
    <name evidence="14" type="ORF">GH754_03855</name>
</gene>
<dbReference type="PROSITE" id="PS00156">
    <property type="entry name" value="OMPDECASE"/>
    <property type="match status" value="1"/>
</dbReference>
<comment type="caution">
    <text evidence="14">The sequence shown here is derived from an EMBL/GenBank/DDBJ whole genome shotgun (WGS) entry which is preliminary data.</text>
</comment>
<dbReference type="InterPro" id="IPR047596">
    <property type="entry name" value="OMPdecase_bac"/>
</dbReference>
<evidence type="ECO:0000256" key="12">
    <source>
        <dbReference type="RuleBase" id="RU000512"/>
    </source>
</evidence>
<keyword evidence="15" id="KW-1185">Reference proteome</keyword>
<dbReference type="PANTHER" id="PTHR32119:SF2">
    <property type="entry name" value="OROTIDINE 5'-PHOSPHATE DECARBOXYLASE"/>
    <property type="match status" value="1"/>
</dbReference>
<feature type="binding site" evidence="9 11">
    <location>
        <position position="10"/>
    </location>
    <ligand>
        <name>substrate</name>
    </ligand>
</feature>
<evidence type="ECO:0000256" key="10">
    <source>
        <dbReference type="PIRSR" id="PIRSR614732-1"/>
    </source>
</evidence>
<dbReference type="Pfam" id="PF00215">
    <property type="entry name" value="OMPdecase"/>
    <property type="match status" value="1"/>
</dbReference>
<dbReference type="AlphaFoldDB" id="A0A6G1X3D6"/>
<dbReference type="HAMAP" id="MF_01200_B">
    <property type="entry name" value="OMPdecase_type1_B"/>
    <property type="match status" value="1"/>
</dbReference>
<dbReference type="Proteomes" id="UP000480185">
    <property type="component" value="Unassembled WGS sequence"/>
</dbReference>
<evidence type="ECO:0000256" key="9">
    <source>
        <dbReference type="HAMAP-Rule" id="MF_01200"/>
    </source>
</evidence>
<evidence type="ECO:0000256" key="3">
    <source>
        <dbReference type="ARBA" id="ARBA00011738"/>
    </source>
</evidence>
<evidence type="ECO:0000256" key="2">
    <source>
        <dbReference type="ARBA" id="ARBA00004861"/>
    </source>
</evidence>
<sequence length="236" mass="26451">MIHPLYVALDFPTYLEVETFLQENDLGGIPVKIGMELFYREGPQVVEQLKRNQHPIFLDLKLHDIPNTVKSAMKNLASLSVDMVNIHAAGGSEMISAAREGLEMGTYQGKDRPILLAVTQLTSTDERMIKEELGIQWSMNKTVENYGRLAQTAGADGVVCSVHESATIKRACGRSFLTCTPGIRFQEDLANDQKRVATPKEAKIQGSDMLVMGRSITNAQKPKQRYERVVREWENE</sequence>
<feature type="binding site" evidence="9 11">
    <location>
        <position position="193"/>
    </location>
    <ligand>
        <name>substrate</name>
    </ligand>
</feature>
<feature type="active site" description="For OMPdecase activity" evidence="10">
    <location>
        <position position="61"/>
    </location>
</feature>
<dbReference type="NCBIfam" id="TIGR01740">
    <property type="entry name" value="pyrF"/>
    <property type="match status" value="1"/>
</dbReference>
<dbReference type="PANTHER" id="PTHR32119">
    <property type="entry name" value="OROTIDINE 5'-PHOSPHATE DECARBOXYLASE"/>
    <property type="match status" value="1"/>
</dbReference>
<dbReference type="RefSeq" id="WP_153727407.1">
    <property type="nucleotide sequence ID" value="NZ_WJNH01000002.1"/>
</dbReference>
<evidence type="ECO:0000256" key="8">
    <source>
        <dbReference type="ARBA" id="ARBA00061012"/>
    </source>
</evidence>
<dbReference type="SMART" id="SM00934">
    <property type="entry name" value="OMPdecase"/>
    <property type="match status" value="1"/>
</dbReference>
<comment type="catalytic activity">
    <reaction evidence="7 9 12">
        <text>orotidine 5'-phosphate + H(+) = UMP + CO2</text>
        <dbReference type="Rhea" id="RHEA:11596"/>
        <dbReference type="ChEBI" id="CHEBI:15378"/>
        <dbReference type="ChEBI" id="CHEBI:16526"/>
        <dbReference type="ChEBI" id="CHEBI:57538"/>
        <dbReference type="ChEBI" id="CHEBI:57865"/>
        <dbReference type="EC" id="4.1.1.23"/>
    </reaction>
</comment>
<evidence type="ECO:0000256" key="5">
    <source>
        <dbReference type="ARBA" id="ARBA00022975"/>
    </source>
</evidence>
<dbReference type="GO" id="GO:0044205">
    <property type="term" value="P:'de novo' UMP biosynthetic process"/>
    <property type="evidence" value="ECO:0007669"/>
    <property type="project" value="UniProtKB-UniRule"/>
</dbReference>
<evidence type="ECO:0000313" key="15">
    <source>
        <dbReference type="Proteomes" id="UP000480185"/>
    </source>
</evidence>
<comment type="pathway">
    <text evidence="2 9 12">Pyrimidine metabolism; UMP biosynthesis via de novo pathway; UMP from orotate: step 2/2.</text>
</comment>
<dbReference type="InterPro" id="IPR011060">
    <property type="entry name" value="RibuloseP-bd_barrel"/>
</dbReference>
<dbReference type="GO" id="GO:0005829">
    <property type="term" value="C:cytosol"/>
    <property type="evidence" value="ECO:0007669"/>
    <property type="project" value="TreeGrafter"/>
</dbReference>
<reference evidence="14 15" key="1">
    <citation type="submission" date="2019-11" db="EMBL/GenBank/DDBJ databases">
        <authorList>
            <person name="Li J."/>
        </authorList>
    </citation>
    <scope>NUCLEOTIDE SEQUENCE [LARGE SCALE GENOMIC DNA]</scope>
    <source>
        <strain evidence="14 15">J4</strain>
    </source>
</reference>
<feature type="binding site" evidence="9 11">
    <location>
        <position position="213"/>
    </location>
    <ligand>
        <name>substrate</name>
    </ligand>
</feature>
<proteinExistence type="inferred from homology"/>
<feature type="binding site" evidence="9 11">
    <location>
        <position position="184"/>
    </location>
    <ligand>
        <name>substrate</name>
    </ligand>
</feature>
<dbReference type="GO" id="GO:0006207">
    <property type="term" value="P:'de novo' pyrimidine nucleobase biosynthetic process"/>
    <property type="evidence" value="ECO:0007669"/>
    <property type="project" value="InterPro"/>
</dbReference>
<feature type="active site" description="Proton donor" evidence="9">
    <location>
        <position position="61"/>
    </location>
</feature>
<evidence type="ECO:0000256" key="4">
    <source>
        <dbReference type="ARBA" id="ARBA00022793"/>
    </source>
</evidence>
<dbReference type="UniPathway" id="UPA00070">
    <property type="reaction ID" value="UER00120"/>
</dbReference>
<dbReference type="SUPFAM" id="SSF51366">
    <property type="entry name" value="Ribulose-phoshate binding barrel"/>
    <property type="match status" value="1"/>
</dbReference>
<dbReference type="FunFam" id="3.20.20.70:FF:000015">
    <property type="entry name" value="Orotidine 5'-phosphate decarboxylase"/>
    <property type="match status" value="1"/>
</dbReference>
<dbReference type="OrthoDB" id="9806203at2"/>
<feature type="active site" description="For OMPdecase activity" evidence="10">
    <location>
        <position position="64"/>
    </location>
</feature>
<feature type="binding site" evidence="9">
    <location>
        <begin position="59"/>
        <end position="68"/>
    </location>
    <ligand>
        <name>substrate</name>
    </ligand>
</feature>
<comment type="similarity">
    <text evidence="8 9">Belongs to the OMP decarboxylase family. Type 1 subfamily.</text>
</comment>
<dbReference type="CDD" id="cd04725">
    <property type="entry name" value="OMP_decarboxylase_like"/>
    <property type="match status" value="1"/>
</dbReference>
<evidence type="ECO:0000256" key="11">
    <source>
        <dbReference type="PIRSR" id="PIRSR614732-2"/>
    </source>
</evidence>
<dbReference type="EC" id="4.1.1.23" evidence="9"/>
<dbReference type="InterPro" id="IPR018089">
    <property type="entry name" value="OMPdecase_AS"/>
</dbReference>
<dbReference type="InterPro" id="IPR013785">
    <property type="entry name" value="Aldolase_TIM"/>
</dbReference>
<evidence type="ECO:0000256" key="6">
    <source>
        <dbReference type="ARBA" id="ARBA00023239"/>
    </source>
</evidence>
<dbReference type="Gene3D" id="3.20.20.70">
    <property type="entry name" value="Aldolase class I"/>
    <property type="match status" value="1"/>
</dbReference>
<dbReference type="InterPro" id="IPR014732">
    <property type="entry name" value="OMPdecase"/>
</dbReference>
<dbReference type="EMBL" id="WJNH01000002">
    <property type="protein sequence ID" value="MRG85462.1"/>
    <property type="molecule type" value="Genomic_DNA"/>
</dbReference>
<evidence type="ECO:0000259" key="13">
    <source>
        <dbReference type="SMART" id="SM00934"/>
    </source>
</evidence>
<feature type="binding site" evidence="9 11">
    <location>
        <position position="32"/>
    </location>
    <ligand>
        <name>substrate</name>
    </ligand>
</feature>
<keyword evidence="6 9" id="KW-0456">Lyase</keyword>
<evidence type="ECO:0000256" key="1">
    <source>
        <dbReference type="ARBA" id="ARBA00002356"/>
    </source>
</evidence>
<protein>
    <recommendedName>
        <fullName evidence="9">Orotidine 5'-phosphate decarboxylase</fullName>
        <ecNumber evidence="9">4.1.1.23</ecNumber>
    </recommendedName>
    <alternativeName>
        <fullName evidence="9">OMP decarboxylase</fullName>
        <shortName evidence="9">OMPDCase</shortName>
        <shortName evidence="9">OMPdecase</shortName>
    </alternativeName>
</protein>
<evidence type="ECO:0000256" key="7">
    <source>
        <dbReference type="ARBA" id="ARBA00049157"/>
    </source>
</evidence>
<feature type="domain" description="Orotidine 5'-phosphate decarboxylase" evidence="13">
    <location>
        <begin position="4"/>
        <end position="229"/>
    </location>
</feature>
<feature type="binding site" evidence="9 11">
    <location>
        <position position="122"/>
    </location>
    <ligand>
        <name>substrate</name>
    </ligand>
</feature>
<dbReference type="GO" id="GO:0004590">
    <property type="term" value="F:orotidine-5'-phosphate decarboxylase activity"/>
    <property type="evidence" value="ECO:0007669"/>
    <property type="project" value="UniProtKB-UniRule"/>
</dbReference>
<comment type="function">
    <text evidence="1 9">Catalyzes the decarboxylation of orotidine 5'-monophosphate (OMP) to uridine 5'-monophosphate (UMP).</text>
</comment>
<name>A0A6G1X3D6_9BACI</name>
<keyword evidence="4 9" id="KW-0210">Decarboxylase</keyword>
<feature type="active site" description="For OMPdecase activity" evidence="10">
    <location>
        <position position="59"/>
    </location>
</feature>
<comment type="subunit">
    <text evidence="3 9">Homodimer.</text>
</comment>